<evidence type="ECO:0000256" key="2">
    <source>
        <dbReference type="ARBA" id="ARBA00023303"/>
    </source>
</evidence>
<dbReference type="InterPro" id="IPR018490">
    <property type="entry name" value="cNMP-bd_dom_sf"/>
</dbReference>
<evidence type="ECO:0000256" key="3">
    <source>
        <dbReference type="SAM" id="MobiDB-lite"/>
    </source>
</evidence>
<keyword evidence="2" id="KW-0407">Ion channel</keyword>
<dbReference type="Gene3D" id="2.60.120.10">
    <property type="entry name" value="Jelly Rolls"/>
    <property type="match status" value="1"/>
</dbReference>
<dbReference type="PANTHER" id="PTHR45651">
    <property type="entry name" value="CYCLIC NUCLEOTIDE-GATED ION CHANNEL 15-RELATED-RELATED"/>
    <property type="match status" value="1"/>
</dbReference>
<evidence type="ECO:0000256" key="1">
    <source>
        <dbReference type="ARBA" id="ARBA00023286"/>
    </source>
</evidence>
<name>A0A314XLG0_PRUYE</name>
<dbReference type="AlphaFoldDB" id="A0A314XLG0"/>
<evidence type="ECO:0000313" key="5">
    <source>
        <dbReference type="EMBL" id="PQP92223.1"/>
    </source>
</evidence>
<keyword evidence="6" id="KW-1185">Reference proteome</keyword>
<proteinExistence type="predicted"/>
<comment type="caution">
    <text evidence="5">The sequence shown here is derived from an EMBL/GenBank/DDBJ whole genome shotgun (WGS) entry which is preliminary data.</text>
</comment>
<dbReference type="PANTHER" id="PTHR45651:SF68">
    <property type="entry name" value="ION TRANSPORT DOMAIN-CONTAINING PROTEIN"/>
    <property type="match status" value="1"/>
</dbReference>
<evidence type="ECO:0000313" key="6">
    <source>
        <dbReference type="Proteomes" id="UP000250321"/>
    </source>
</evidence>
<dbReference type="STRING" id="2094558.A0A314XLG0"/>
<dbReference type="InterPro" id="IPR014710">
    <property type="entry name" value="RmlC-like_jellyroll"/>
</dbReference>
<protein>
    <recommendedName>
        <fullName evidence="4">Cyclic nucleotide-binding domain-containing protein</fullName>
    </recommendedName>
</protein>
<keyword evidence="1" id="KW-0813">Transport</keyword>
<organism evidence="5 6">
    <name type="scientific">Prunus yedoensis var. nudiflora</name>
    <dbReference type="NCBI Taxonomy" id="2094558"/>
    <lineage>
        <taxon>Eukaryota</taxon>
        <taxon>Viridiplantae</taxon>
        <taxon>Streptophyta</taxon>
        <taxon>Embryophyta</taxon>
        <taxon>Tracheophyta</taxon>
        <taxon>Spermatophyta</taxon>
        <taxon>Magnoliopsida</taxon>
        <taxon>eudicotyledons</taxon>
        <taxon>Gunneridae</taxon>
        <taxon>Pentapetalae</taxon>
        <taxon>rosids</taxon>
        <taxon>fabids</taxon>
        <taxon>Rosales</taxon>
        <taxon>Rosaceae</taxon>
        <taxon>Amygdaloideae</taxon>
        <taxon>Amygdaleae</taxon>
        <taxon>Prunus</taxon>
    </lineage>
</organism>
<dbReference type="GO" id="GO:0016020">
    <property type="term" value="C:membrane"/>
    <property type="evidence" value="ECO:0007669"/>
    <property type="project" value="UniProtKB-SubCell"/>
</dbReference>
<feature type="domain" description="Cyclic nucleotide-binding" evidence="4">
    <location>
        <begin position="1"/>
        <end position="92"/>
    </location>
</feature>
<reference evidence="5 6" key="1">
    <citation type="submission" date="2018-02" db="EMBL/GenBank/DDBJ databases">
        <title>Draft genome of wild Prunus yedoensis var. nudiflora.</title>
        <authorList>
            <person name="Baek S."/>
            <person name="Kim J.-H."/>
            <person name="Choi K."/>
            <person name="Kim G.-B."/>
            <person name="Cho A."/>
            <person name="Jang H."/>
            <person name="Shin C.-H."/>
            <person name="Yu H.-J."/>
            <person name="Mun J.-H."/>
        </authorList>
    </citation>
    <scope>NUCLEOTIDE SEQUENCE [LARGE SCALE GENOMIC DNA]</scope>
    <source>
        <strain evidence="6">cv. Jeju island</strain>
        <tissue evidence="5">Leaf</tissue>
    </source>
</reference>
<feature type="region of interest" description="Disordered" evidence="3">
    <location>
        <begin position="52"/>
        <end position="72"/>
    </location>
</feature>
<dbReference type="SUPFAM" id="SSF51206">
    <property type="entry name" value="cAMP-binding domain-like"/>
    <property type="match status" value="1"/>
</dbReference>
<accession>A0A314XLG0</accession>
<keyword evidence="1" id="KW-1071">Ligand-gated ion channel</keyword>
<evidence type="ECO:0000259" key="4">
    <source>
        <dbReference type="PROSITE" id="PS50042"/>
    </source>
</evidence>
<dbReference type="EMBL" id="PJQY01002605">
    <property type="protein sequence ID" value="PQP92223.1"/>
    <property type="molecule type" value="Genomic_DNA"/>
</dbReference>
<keyword evidence="1" id="KW-0406">Ion transport</keyword>
<dbReference type="OrthoDB" id="1585300at2759"/>
<gene>
    <name evidence="5" type="ORF">Pyn_39232</name>
</gene>
<dbReference type="InterPro" id="IPR000595">
    <property type="entry name" value="cNMP-bd_dom"/>
</dbReference>
<dbReference type="GO" id="GO:0034220">
    <property type="term" value="P:monoatomic ion transmembrane transport"/>
    <property type="evidence" value="ECO:0007669"/>
    <property type="project" value="UniProtKB-KW"/>
</dbReference>
<sequence length="133" mass="15204">MDDKVLKMMCDYLKPKTYEVDRFIVKMDHPINRMLLITEGTVLTYKHIRDEETEKDSGAAPSPSPSMINRQLGKGDVYGQELLTWSSNQSGSHRHPICSEYVQCQTNVEGFVLSAEDLVEVSKCPRWKLNLDP</sequence>
<dbReference type="Proteomes" id="UP000250321">
    <property type="component" value="Unassembled WGS sequence"/>
</dbReference>
<dbReference type="PROSITE" id="PS50042">
    <property type="entry name" value="CNMP_BINDING_3"/>
    <property type="match status" value="1"/>
</dbReference>